<gene>
    <name evidence="4" type="ORF">MLIT_43240</name>
</gene>
<dbReference type="AlphaFoldDB" id="A0AAD1MWP5"/>
<name>A0AAD1MWP5_9MYCO</name>
<comment type="similarity">
    <text evidence="1">Belongs to the Rv1128c/1148c/1588c/1702c/1945/3466 family.</text>
</comment>
<dbReference type="GO" id="GO:0008270">
    <property type="term" value="F:zinc ion binding"/>
    <property type="evidence" value="ECO:0007669"/>
    <property type="project" value="InterPro"/>
</dbReference>
<evidence type="ECO:0000313" key="5">
    <source>
        <dbReference type="Proteomes" id="UP000466607"/>
    </source>
</evidence>
<feature type="region of interest" description="Disordered" evidence="2">
    <location>
        <begin position="367"/>
        <end position="389"/>
    </location>
</feature>
<dbReference type="EMBL" id="AP022586">
    <property type="protein sequence ID" value="BBY18732.1"/>
    <property type="molecule type" value="Genomic_DNA"/>
</dbReference>
<reference evidence="4 5" key="1">
    <citation type="journal article" date="2019" name="Emerg. Microbes Infect.">
        <title>Comprehensive subspecies identification of 175 nontuberculous mycobacteria species based on 7547 genomic profiles.</title>
        <authorList>
            <person name="Matsumoto Y."/>
            <person name="Kinjo T."/>
            <person name="Motooka D."/>
            <person name="Nabeya D."/>
            <person name="Jung N."/>
            <person name="Uechi K."/>
            <person name="Horii T."/>
            <person name="Iida T."/>
            <person name="Fujita J."/>
            <person name="Nakamura S."/>
        </authorList>
    </citation>
    <scope>NUCLEOTIDE SEQUENCE [LARGE SCALE GENOMIC DNA]</scope>
    <source>
        <strain evidence="4 5">JCM 17423</strain>
    </source>
</reference>
<feature type="compositionally biased region" description="Basic and acidic residues" evidence="2">
    <location>
        <begin position="118"/>
        <end position="129"/>
    </location>
</feature>
<dbReference type="InterPro" id="IPR003870">
    <property type="entry name" value="DUF222"/>
</dbReference>
<dbReference type="SMART" id="SM00507">
    <property type="entry name" value="HNHc"/>
    <property type="match status" value="1"/>
</dbReference>
<protein>
    <recommendedName>
        <fullName evidence="3">HNH nuclease domain-containing protein</fullName>
    </recommendedName>
</protein>
<feature type="region of interest" description="Disordered" evidence="2">
    <location>
        <begin position="118"/>
        <end position="154"/>
    </location>
</feature>
<dbReference type="Proteomes" id="UP000466607">
    <property type="component" value="Chromosome"/>
</dbReference>
<sequence>MLFEKLEELAGQRNAIDGQIVEIAAEIDRDGLCGMTGARSVAALIAWKTGSSSKNGHTIAAVAQRLAEFPRCAAALREGRLSLDQVGVIAEHAGAGSDDHYAELAANASVSQLRTAIKLEPKPKPKPEPEPVPVPDADDEPEPEPESRGSITATTDDEFTCWTIKLPPIEAAAFEAALQSHHDGLIAQWKRDHGDSPAADRPPMPTRVDAFNALVEAGWDAEATRRPHSHRTTVVVHVDVKDRIAALHVGPLLSDADRRYLGCDATAEVWFERDGAVIGAGRTTRLINRRLRRALEHRHRTCAMPGCEATRGLHAHHIVHWEDGGPTDLDNLVLLCPYHHRLHHRGIITITGPATSLTVIDSTGRQLRSGSLARPPNQPPPAVPPYRGPSGERADWWWYTPFQPPPQATN</sequence>
<proteinExistence type="inferred from homology"/>
<dbReference type="InterPro" id="IPR002711">
    <property type="entry name" value="HNH"/>
</dbReference>
<feature type="compositionally biased region" description="Pro residues" evidence="2">
    <location>
        <begin position="376"/>
        <end position="387"/>
    </location>
</feature>
<evidence type="ECO:0000259" key="3">
    <source>
        <dbReference type="SMART" id="SM00507"/>
    </source>
</evidence>
<evidence type="ECO:0000256" key="2">
    <source>
        <dbReference type="SAM" id="MobiDB-lite"/>
    </source>
</evidence>
<dbReference type="InterPro" id="IPR003615">
    <property type="entry name" value="HNH_nuc"/>
</dbReference>
<keyword evidence="5" id="KW-1185">Reference proteome</keyword>
<dbReference type="CDD" id="cd00085">
    <property type="entry name" value="HNHc"/>
    <property type="match status" value="1"/>
</dbReference>
<organism evidence="4 5">
    <name type="scientific">Mycolicibacterium litorale</name>
    <dbReference type="NCBI Taxonomy" id="758802"/>
    <lineage>
        <taxon>Bacteria</taxon>
        <taxon>Bacillati</taxon>
        <taxon>Actinomycetota</taxon>
        <taxon>Actinomycetes</taxon>
        <taxon>Mycobacteriales</taxon>
        <taxon>Mycobacteriaceae</taxon>
        <taxon>Mycolicibacterium</taxon>
    </lineage>
</organism>
<feature type="domain" description="HNH nuclease" evidence="3">
    <location>
        <begin position="290"/>
        <end position="341"/>
    </location>
</feature>
<evidence type="ECO:0000256" key="1">
    <source>
        <dbReference type="ARBA" id="ARBA00023450"/>
    </source>
</evidence>
<dbReference type="Pfam" id="PF02720">
    <property type="entry name" value="DUF222"/>
    <property type="match status" value="1"/>
</dbReference>
<dbReference type="GO" id="GO:0004519">
    <property type="term" value="F:endonuclease activity"/>
    <property type="evidence" value="ECO:0007669"/>
    <property type="project" value="InterPro"/>
</dbReference>
<accession>A0AAD1MWP5</accession>
<evidence type="ECO:0000313" key="4">
    <source>
        <dbReference type="EMBL" id="BBY18732.1"/>
    </source>
</evidence>
<dbReference type="Pfam" id="PF01844">
    <property type="entry name" value="HNH"/>
    <property type="match status" value="1"/>
</dbReference>
<dbReference type="GO" id="GO:0003676">
    <property type="term" value="F:nucleic acid binding"/>
    <property type="evidence" value="ECO:0007669"/>
    <property type="project" value="InterPro"/>
</dbReference>
<dbReference type="Gene3D" id="1.10.30.50">
    <property type="match status" value="1"/>
</dbReference>